<name>S9TY71_9TRYP</name>
<dbReference type="GO" id="GO:0005524">
    <property type="term" value="F:ATP binding"/>
    <property type="evidence" value="ECO:0007669"/>
    <property type="project" value="UniProtKB-UniRule"/>
</dbReference>
<dbReference type="SUPFAM" id="SSF56112">
    <property type="entry name" value="Protein kinase-like (PK-like)"/>
    <property type="match status" value="1"/>
</dbReference>
<dbReference type="PANTHER" id="PTHR22974">
    <property type="entry name" value="MIXED LINEAGE PROTEIN KINASE"/>
    <property type="match status" value="1"/>
</dbReference>
<dbReference type="AlphaFoldDB" id="S9TY71"/>
<dbReference type="Gene3D" id="1.10.510.10">
    <property type="entry name" value="Transferase(Phosphotransferase) domain 1"/>
    <property type="match status" value="1"/>
</dbReference>
<dbReference type="InterPro" id="IPR017441">
    <property type="entry name" value="Protein_kinase_ATP_BS"/>
</dbReference>
<sequence>MEVTDTLVSPANGKRQRAAGPGSEAPADAPSASNSSAEPSNGPPTKKIVVDVDTLSGSSRHVGPSADVPATGAVNTTSPGAMRPKPSVEVEPIIVEQRRLKQPTLAIYGMVSDTAVFRKELADRDAQIEDLREKTTQLEQELERRGTQISFLNTCTEELEAKIKHYQEVLRAEMLDSSKKGQAEARRVLHQQHFELGHIATWPSNGREMWVEGNIMRQIIFELNEANTRREDLEARKKTAQRTLNQLTRHEKDRGEDSAVAPDVSEPLMRAQEELLLLTTELTALNNRIAATRQKKDDLEHEKKAFMKEIRRITDEDSSEFLAVPAIGDGNRYVLMNLLGKGGFSEVWKAFDCVDGQYVACKIHRVSRDWSAQTRGHYLRHAERELEITRQLDHPHLTRLYQVFPLSDSMFVSVMEYSKGTDLDTLLKRCHTLKESDARLVLVQVVSALRHLASLENPIIHYDLKPANVLMHSEDPSVLEIKITDFGLSKIIGSGREGPSDNPSIELTSQGTGTYWYLPPECFDTASTPRISNKVDVWSIGVIFYQMLFGRRPFAEGESQRKIWQEKLIVSSARNLNFPDTPKVSHDAKSLIRHCLSFNVNERYDIFQLSADNYISKRTSTTKHKDRSGSTASMVAPAMGAPTIEGNENRGPSP</sequence>
<dbReference type="GO" id="GO:0035556">
    <property type="term" value="P:intracellular signal transduction"/>
    <property type="evidence" value="ECO:0007669"/>
    <property type="project" value="TreeGrafter"/>
</dbReference>
<evidence type="ECO:0000313" key="10">
    <source>
        <dbReference type="EMBL" id="EPY23477.1"/>
    </source>
</evidence>
<feature type="domain" description="Protein kinase" evidence="9">
    <location>
        <begin position="333"/>
        <end position="615"/>
    </location>
</feature>
<dbReference type="FunFam" id="1.10.510.10:FF:000698">
    <property type="entry name" value="Serine/threonine-protein kinase tousled-like 1"/>
    <property type="match status" value="1"/>
</dbReference>
<dbReference type="GO" id="GO:0007059">
    <property type="term" value="P:chromosome segregation"/>
    <property type="evidence" value="ECO:0007669"/>
    <property type="project" value="TreeGrafter"/>
</dbReference>
<evidence type="ECO:0000256" key="2">
    <source>
        <dbReference type="ARBA" id="ARBA00022679"/>
    </source>
</evidence>
<feature type="region of interest" description="Disordered" evidence="8">
    <location>
        <begin position="619"/>
        <end position="654"/>
    </location>
</feature>
<dbReference type="InterPro" id="IPR000719">
    <property type="entry name" value="Prot_kinase_dom"/>
</dbReference>
<dbReference type="EMBL" id="ATMH01007697">
    <property type="protein sequence ID" value="EPY23477.1"/>
    <property type="molecule type" value="Genomic_DNA"/>
</dbReference>
<keyword evidence="5 6" id="KW-0067">ATP-binding</keyword>
<evidence type="ECO:0000256" key="6">
    <source>
        <dbReference type="PROSITE-ProRule" id="PRU10141"/>
    </source>
</evidence>
<dbReference type="PROSITE" id="PS50011">
    <property type="entry name" value="PROTEIN_KINASE_DOM"/>
    <property type="match status" value="1"/>
</dbReference>
<evidence type="ECO:0000259" key="9">
    <source>
        <dbReference type="PROSITE" id="PS50011"/>
    </source>
</evidence>
<dbReference type="GO" id="GO:0004674">
    <property type="term" value="F:protein serine/threonine kinase activity"/>
    <property type="evidence" value="ECO:0007669"/>
    <property type="project" value="UniProtKB-KW"/>
</dbReference>
<organism evidence="10 11">
    <name type="scientific">Strigomonas culicis</name>
    <dbReference type="NCBI Taxonomy" id="28005"/>
    <lineage>
        <taxon>Eukaryota</taxon>
        <taxon>Discoba</taxon>
        <taxon>Euglenozoa</taxon>
        <taxon>Kinetoplastea</taxon>
        <taxon>Metakinetoplastina</taxon>
        <taxon>Trypanosomatida</taxon>
        <taxon>Trypanosomatidae</taxon>
        <taxon>Strigomonadinae</taxon>
        <taxon>Strigomonas</taxon>
    </lineage>
</organism>
<feature type="binding site" evidence="6">
    <location>
        <position position="362"/>
    </location>
    <ligand>
        <name>ATP</name>
        <dbReference type="ChEBI" id="CHEBI:30616"/>
    </ligand>
</feature>
<evidence type="ECO:0000256" key="5">
    <source>
        <dbReference type="ARBA" id="ARBA00022840"/>
    </source>
</evidence>
<keyword evidence="11" id="KW-1185">Reference proteome</keyword>
<keyword evidence="4 10" id="KW-0418">Kinase</keyword>
<protein>
    <submittedName>
        <fullName evidence="10">Tousled-like kinase</fullName>
    </submittedName>
</protein>
<keyword evidence="3 6" id="KW-0547">Nucleotide-binding</keyword>
<feature type="region of interest" description="Disordered" evidence="8">
    <location>
        <begin position="1"/>
        <end position="85"/>
    </location>
</feature>
<dbReference type="PROSITE" id="PS00107">
    <property type="entry name" value="PROTEIN_KINASE_ATP"/>
    <property type="match status" value="1"/>
</dbReference>
<proteinExistence type="predicted"/>
<dbReference type="Pfam" id="PF00069">
    <property type="entry name" value="Pkinase"/>
    <property type="match status" value="1"/>
</dbReference>
<dbReference type="InterPro" id="IPR011009">
    <property type="entry name" value="Kinase-like_dom_sf"/>
</dbReference>
<keyword evidence="2" id="KW-0808">Transferase</keyword>
<keyword evidence="7" id="KW-0175">Coiled coil</keyword>
<gene>
    <name evidence="10" type="ORF">STCU_07697</name>
</gene>
<evidence type="ECO:0000256" key="7">
    <source>
        <dbReference type="SAM" id="Coils"/>
    </source>
</evidence>
<feature type="coiled-coil region" evidence="7">
    <location>
        <begin position="216"/>
        <end position="316"/>
    </location>
</feature>
<dbReference type="OrthoDB" id="346907at2759"/>
<dbReference type="InterPro" id="IPR008271">
    <property type="entry name" value="Ser/Thr_kinase_AS"/>
</dbReference>
<comment type="caution">
    <text evidence="10">The sequence shown here is derived from an EMBL/GenBank/DDBJ whole genome shotgun (WGS) entry which is preliminary data.</text>
</comment>
<evidence type="ECO:0000256" key="3">
    <source>
        <dbReference type="ARBA" id="ARBA00022741"/>
    </source>
</evidence>
<dbReference type="GO" id="GO:0005634">
    <property type="term" value="C:nucleus"/>
    <property type="evidence" value="ECO:0007669"/>
    <property type="project" value="TreeGrafter"/>
</dbReference>
<keyword evidence="1" id="KW-0723">Serine/threonine-protein kinase</keyword>
<dbReference type="PROSITE" id="PS00108">
    <property type="entry name" value="PROTEIN_KINASE_ST"/>
    <property type="match status" value="1"/>
</dbReference>
<accession>S9TY71</accession>
<evidence type="ECO:0000256" key="8">
    <source>
        <dbReference type="SAM" id="MobiDB-lite"/>
    </source>
</evidence>
<evidence type="ECO:0000256" key="1">
    <source>
        <dbReference type="ARBA" id="ARBA00022527"/>
    </source>
</evidence>
<reference evidence="10 11" key="1">
    <citation type="journal article" date="2013" name="PLoS ONE">
        <title>Predicting the Proteins of Angomonas deanei, Strigomonas culicis and Their Respective Endosymbionts Reveals New Aspects of the Trypanosomatidae Family.</title>
        <authorList>
            <person name="Motta M.C."/>
            <person name="Martins A.C."/>
            <person name="de Souza S.S."/>
            <person name="Catta-Preta C.M."/>
            <person name="Silva R."/>
            <person name="Klein C.C."/>
            <person name="de Almeida L.G."/>
            <person name="de Lima Cunha O."/>
            <person name="Ciapina L.P."/>
            <person name="Brocchi M."/>
            <person name="Colabardini A.C."/>
            <person name="de Araujo Lima B."/>
            <person name="Machado C.R."/>
            <person name="de Almeida Soares C.M."/>
            <person name="Probst C.M."/>
            <person name="de Menezes C.B."/>
            <person name="Thompson C.E."/>
            <person name="Bartholomeu D.C."/>
            <person name="Gradia D.F."/>
            <person name="Pavoni D.P."/>
            <person name="Grisard E.C."/>
            <person name="Fantinatti-Garboggini F."/>
            <person name="Marchini F.K."/>
            <person name="Rodrigues-Luiz G.F."/>
            <person name="Wagner G."/>
            <person name="Goldman G.H."/>
            <person name="Fietto J.L."/>
            <person name="Elias M.C."/>
            <person name="Goldman M.H."/>
            <person name="Sagot M.F."/>
            <person name="Pereira M."/>
            <person name="Stoco P.H."/>
            <person name="de Mendonca-Neto R.P."/>
            <person name="Teixeira S.M."/>
            <person name="Maciel T.E."/>
            <person name="de Oliveira Mendes T.A."/>
            <person name="Urmenyi T.P."/>
            <person name="de Souza W."/>
            <person name="Schenkman S."/>
            <person name="de Vasconcelos A.T."/>
        </authorList>
    </citation>
    <scope>NUCLEOTIDE SEQUENCE [LARGE SCALE GENOMIC DNA]</scope>
</reference>
<dbReference type="SMART" id="SM00220">
    <property type="entry name" value="S_TKc"/>
    <property type="match status" value="1"/>
</dbReference>
<evidence type="ECO:0000256" key="4">
    <source>
        <dbReference type="ARBA" id="ARBA00022777"/>
    </source>
</evidence>
<feature type="coiled-coil region" evidence="7">
    <location>
        <begin position="121"/>
        <end position="148"/>
    </location>
</feature>
<evidence type="ECO:0000313" key="11">
    <source>
        <dbReference type="Proteomes" id="UP000015354"/>
    </source>
</evidence>
<dbReference type="Proteomes" id="UP000015354">
    <property type="component" value="Unassembled WGS sequence"/>
</dbReference>
<dbReference type="PANTHER" id="PTHR22974:SF23">
    <property type="entry name" value="TOUSLED-LIKE KINASE, ISOFORM G"/>
    <property type="match status" value="1"/>
</dbReference>
<feature type="compositionally biased region" description="Low complexity" evidence="8">
    <location>
        <begin position="18"/>
        <end position="44"/>
    </location>
</feature>